<dbReference type="InterPro" id="IPR011527">
    <property type="entry name" value="ABC1_TM_dom"/>
</dbReference>
<evidence type="ECO:0000256" key="7">
    <source>
        <dbReference type="SAM" id="Phobius"/>
    </source>
</evidence>
<keyword evidence="6 7" id="KW-0472">Membrane</keyword>
<organism evidence="10 11">
    <name type="scientific">Lachnospira intestinalis</name>
    <dbReference type="NCBI Taxonomy" id="3133158"/>
    <lineage>
        <taxon>Bacteria</taxon>
        <taxon>Bacillati</taxon>
        <taxon>Bacillota</taxon>
        <taxon>Clostridia</taxon>
        <taxon>Lachnospirales</taxon>
        <taxon>Lachnospiraceae</taxon>
        <taxon>Lachnospira</taxon>
    </lineage>
</organism>
<sequence>MKSRSGIQVMAGLIGMIRPLLSKMCLAVLMGCVGNLMATFITVLGAYGLTTLLGLTGGLKLSVIFTLLAVFSVLRGILRYAEQASNHYIAFKLLAEIRHQVFAALRKLAPAKLDGSDKGNLISIITTDIELLEVFYAHTISPIAIAIITSLFMSIFIGRFDVRLGLLAFVFYVIVGAGIPLVNGKLGSALGGQYRKQYGGLNTAVLDNLYGMEEIIQYQAKEKRLKNIEGYTDSLEKVNSRLKSNEAVQRIVTDAVILLAGASMLAVSMNLYWDGTVSFNAVLICTVAMLGSFGPVSALSALSNNLTQTLASGNRVLNLLEEEPVVEDVTDGAAAADGVIAAEHLDFTYSETDGSTRHVFSDFSAEFKPDRIYGILGKSGCGKSTLLKLMMRFYETDGGAITYGGKNVNEINTEALRRHISYVTQETFLFQDTIENNIKVAKADATREEVCAAAKKAAIHEFIESLPNGYDTKLSELGDSLSGGERQRIGIARAFLHDCPVIFLDEPTSNIDSLNESIILKSLHTEKKGKQILLVSHRKSTMAIADTVIEMN</sequence>
<feature type="transmembrane region" description="Helical" evidence="7">
    <location>
        <begin position="251"/>
        <end position="273"/>
    </location>
</feature>
<dbReference type="InterPro" id="IPR003593">
    <property type="entry name" value="AAA+_ATPase"/>
</dbReference>
<evidence type="ECO:0000256" key="1">
    <source>
        <dbReference type="ARBA" id="ARBA00004651"/>
    </source>
</evidence>
<evidence type="ECO:0000256" key="6">
    <source>
        <dbReference type="ARBA" id="ARBA00023136"/>
    </source>
</evidence>
<keyword evidence="3" id="KW-0547">Nucleotide-binding</keyword>
<evidence type="ECO:0000256" key="5">
    <source>
        <dbReference type="ARBA" id="ARBA00022989"/>
    </source>
</evidence>
<feature type="transmembrane region" description="Helical" evidence="7">
    <location>
        <begin position="59"/>
        <end position="78"/>
    </location>
</feature>
<dbReference type="Pfam" id="PF00664">
    <property type="entry name" value="ABC_membrane"/>
    <property type="match status" value="1"/>
</dbReference>
<name>A0ABV1H4B0_9FIRM</name>
<gene>
    <name evidence="10" type="ORF">WMO37_05845</name>
</gene>
<feature type="transmembrane region" description="Helical" evidence="7">
    <location>
        <begin position="279"/>
        <end position="302"/>
    </location>
</feature>
<comment type="caution">
    <text evidence="10">The sequence shown here is derived from an EMBL/GenBank/DDBJ whole genome shotgun (WGS) entry which is preliminary data.</text>
</comment>
<keyword evidence="4 10" id="KW-0067">ATP-binding</keyword>
<dbReference type="InterPro" id="IPR027417">
    <property type="entry name" value="P-loop_NTPase"/>
</dbReference>
<dbReference type="SUPFAM" id="SSF52540">
    <property type="entry name" value="P-loop containing nucleoside triphosphate hydrolases"/>
    <property type="match status" value="1"/>
</dbReference>
<dbReference type="PANTHER" id="PTHR43394:SF1">
    <property type="entry name" value="ATP-BINDING CASSETTE SUB-FAMILY B MEMBER 10, MITOCHONDRIAL"/>
    <property type="match status" value="1"/>
</dbReference>
<evidence type="ECO:0000256" key="3">
    <source>
        <dbReference type="ARBA" id="ARBA00022741"/>
    </source>
</evidence>
<feature type="domain" description="ABC transporter" evidence="8">
    <location>
        <begin position="340"/>
        <end position="552"/>
    </location>
</feature>
<evidence type="ECO:0000256" key="2">
    <source>
        <dbReference type="ARBA" id="ARBA00022692"/>
    </source>
</evidence>
<dbReference type="InterPro" id="IPR039421">
    <property type="entry name" value="Type_1_exporter"/>
</dbReference>
<dbReference type="SUPFAM" id="SSF90123">
    <property type="entry name" value="ABC transporter transmembrane region"/>
    <property type="match status" value="1"/>
</dbReference>
<dbReference type="PANTHER" id="PTHR43394">
    <property type="entry name" value="ATP-DEPENDENT PERMEASE MDL1, MITOCHONDRIAL"/>
    <property type="match status" value="1"/>
</dbReference>
<dbReference type="Proteomes" id="UP001546774">
    <property type="component" value="Unassembled WGS sequence"/>
</dbReference>
<dbReference type="Gene3D" id="1.20.1560.10">
    <property type="entry name" value="ABC transporter type 1, transmembrane domain"/>
    <property type="match status" value="1"/>
</dbReference>
<dbReference type="Pfam" id="PF00005">
    <property type="entry name" value="ABC_tran"/>
    <property type="match status" value="1"/>
</dbReference>
<dbReference type="InterPro" id="IPR003439">
    <property type="entry name" value="ABC_transporter-like_ATP-bd"/>
</dbReference>
<dbReference type="PROSITE" id="PS50929">
    <property type="entry name" value="ABC_TM1F"/>
    <property type="match status" value="1"/>
</dbReference>
<dbReference type="PROSITE" id="PS50893">
    <property type="entry name" value="ABC_TRANSPORTER_2"/>
    <property type="match status" value="1"/>
</dbReference>
<evidence type="ECO:0000313" key="11">
    <source>
        <dbReference type="Proteomes" id="UP001546774"/>
    </source>
</evidence>
<evidence type="ECO:0000256" key="4">
    <source>
        <dbReference type="ARBA" id="ARBA00022840"/>
    </source>
</evidence>
<evidence type="ECO:0000313" key="10">
    <source>
        <dbReference type="EMBL" id="MEQ2554544.1"/>
    </source>
</evidence>
<dbReference type="GO" id="GO:0005524">
    <property type="term" value="F:ATP binding"/>
    <property type="evidence" value="ECO:0007669"/>
    <property type="project" value="UniProtKB-KW"/>
</dbReference>
<evidence type="ECO:0000259" key="9">
    <source>
        <dbReference type="PROSITE" id="PS50929"/>
    </source>
</evidence>
<dbReference type="PROSITE" id="PS00211">
    <property type="entry name" value="ABC_TRANSPORTER_1"/>
    <property type="match status" value="1"/>
</dbReference>
<feature type="transmembrane region" description="Helical" evidence="7">
    <location>
        <begin position="20"/>
        <end position="47"/>
    </location>
</feature>
<evidence type="ECO:0000259" key="8">
    <source>
        <dbReference type="PROSITE" id="PS50893"/>
    </source>
</evidence>
<dbReference type="InterPro" id="IPR036640">
    <property type="entry name" value="ABC1_TM_sf"/>
</dbReference>
<comment type="subcellular location">
    <subcellularLocation>
        <location evidence="1">Cell membrane</location>
        <topology evidence="1">Multi-pass membrane protein</topology>
    </subcellularLocation>
</comment>
<keyword evidence="2 7" id="KW-0812">Transmembrane</keyword>
<dbReference type="EMBL" id="JBBMFS010000004">
    <property type="protein sequence ID" value="MEQ2554544.1"/>
    <property type="molecule type" value="Genomic_DNA"/>
</dbReference>
<protein>
    <submittedName>
        <fullName evidence="10">ABC transporter ATP-binding protein</fullName>
    </submittedName>
</protein>
<feature type="transmembrane region" description="Helical" evidence="7">
    <location>
        <begin position="164"/>
        <end position="182"/>
    </location>
</feature>
<feature type="domain" description="ABC transmembrane type-1" evidence="9">
    <location>
        <begin position="26"/>
        <end position="308"/>
    </location>
</feature>
<feature type="transmembrane region" description="Helical" evidence="7">
    <location>
        <begin position="134"/>
        <end position="158"/>
    </location>
</feature>
<proteinExistence type="predicted"/>
<keyword evidence="5 7" id="KW-1133">Transmembrane helix</keyword>
<dbReference type="SMART" id="SM00382">
    <property type="entry name" value="AAA"/>
    <property type="match status" value="1"/>
</dbReference>
<accession>A0ABV1H4B0</accession>
<keyword evidence="11" id="KW-1185">Reference proteome</keyword>
<dbReference type="InterPro" id="IPR017871">
    <property type="entry name" value="ABC_transporter-like_CS"/>
</dbReference>
<reference evidence="10" key="1">
    <citation type="submission" date="2024-03" db="EMBL/GenBank/DDBJ databases">
        <title>Human intestinal bacterial collection.</title>
        <authorList>
            <person name="Pauvert C."/>
            <person name="Hitch T.C.A."/>
            <person name="Clavel T."/>
        </authorList>
    </citation>
    <scope>NUCLEOTIDE SEQUENCE [LARGE SCALE GENOMIC DNA]</scope>
    <source>
        <strain evidence="10">CLA-AA-H89B</strain>
    </source>
</reference>
<dbReference type="Gene3D" id="3.40.50.300">
    <property type="entry name" value="P-loop containing nucleotide triphosphate hydrolases"/>
    <property type="match status" value="1"/>
</dbReference>